<dbReference type="Pfam" id="PF18483">
    <property type="entry name" value="Lectin_L-type_dom"/>
    <property type="match status" value="1"/>
</dbReference>
<dbReference type="CDD" id="cd01951">
    <property type="entry name" value="lectin_L-type"/>
    <property type="match status" value="1"/>
</dbReference>
<dbReference type="PATRIC" id="fig|1158610.3.peg.2867"/>
<reference evidence="1 2" key="1">
    <citation type="submission" date="2013-02" db="EMBL/GenBank/DDBJ databases">
        <title>The Genome Sequence of Enterococcus phoeniculicola BAA-412.</title>
        <authorList>
            <consortium name="The Broad Institute Genome Sequencing Platform"/>
            <consortium name="The Broad Institute Genome Sequencing Center for Infectious Disease"/>
            <person name="Earl A.M."/>
            <person name="Gilmore M.S."/>
            <person name="Lebreton F."/>
            <person name="Walker B."/>
            <person name="Young S.K."/>
            <person name="Zeng Q."/>
            <person name="Gargeya S."/>
            <person name="Fitzgerald M."/>
            <person name="Haas B."/>
            <person name="Abouelleil A."/>
            <person name="Alvarado L."/>
            <person name="Arachchi H.M."/>
            <person name="Berlin A.M."/>
            <person name="Chapman S.B."/>
            <person name="Dewar J."/>
            <person name="Goldberg J."/>
            <person name="Griggs A."/>
            <person name="Gujja S."/>
            <person name="Hansen M."/>
            <person name="Howarth C."/>
            <person name="Imamovic A."/>
            <person name="Larimer J."/>
            <person name="McCowan C."/>
            <person name="Murphy C."/>
            <person name="Neiman D."/>
            <person name="Pearson M."/>
            <person name="Priest M."/>
            <person name="Roberts A."/>
            <person name="Saif S."/>
            <person name="Shea T."/>
            <person name="Sisk P."/>
            <person name="Sykes S."/>
            <person name="Wortman J."/>
            <person name="Nusbaum C."/>
            <person name="Birren B."/>
        </authorList>
    </citation>
    <scope>NUCLEOTIDE SEQUENCE [LARGE SCALE GENOMIC DNA]</scope>
    <source>
        <strain evidence="1 2">ATCC BAA-412</strain>
    </source>
</reference>
<dbReference type="Proteomes" id="UP000013785">
    <property type="component" value="Unassembled WGS sequence"/>
</dbReference>
<dbReference type="OrthoDB" id="2306834at2"/>
<comment type="caution">
    <text evidence="1">The sequence shown here is derived from an EMBL/GenBank/DDBJ whole genome shotgun (WGS) entry which is preliminary data.</text>
</comment>
<organism evidence="1 2">
    <name type="scientific">Enterococcus phoeniculicola ATCC BAA-412</name>
    <dbReference type="NCBI Taxonomy" id="1158610"/>
    <lineage>
        <taxon>Bacteria</taxon>
        <taxon>Bacillati</taxon>
        <taxon>Bacillota</taxon>
        <taxon>Bacilli</taxon>
        <taxon>Lactobacillales</taxon>
        <taxon>Enterococcaceae</taxon>
        <taxon>Enterococcus</taxon>
    </lineage>
</organism>
<evidence type="ECO:0000313" key="1">
    <source>
        <dbReference type="EMBL" id="EOL42532.1"/>
    </source>
</evidence>
<dbReference type="eggNOG" id="COG4886">
    <property type="taxonomic scope" value="Bacteria"/>
</dbReference>
<protein>
    <recommendedName>
        <fullName evidence="3">WxL domain-containing protein</fullName>
    </recommendedName>
</protein>
<dbReference type="STRING" id="154621.RV11_GL000702"/>
<keyword evidence="2" id="KW-1185">Reference proteome</keyword>
<dbReference type="AlphaFoldDB" id="R3W4J3"/>
<evidence type="ECO:0008006" key="3">
    <source>
        <dbReference type="Google" id="ProtNLM"/>
    </source>
</evidence>
<dbReference type="HOGENOM" id="CLU_024308_0_0_9"/>
<dbReference type="InterPro" id="IPR056573">
    <property type="entry name" value="Lectin_L-type_dom"/>
</dbReference>
<dbReference type="Gene3D" id="2.60.120.200">
    <property type="match status" value="1"/>
</dbReference>
<accession>R3W4J3</accession>
<sequence>MKKMILLLGLAGLFIIVFGQTISVDATNESSPPPHIELTNIFQLPAGSNSQLIPTADGDIVQLTDTLKNQNGAIWSTPNNMMDLTKDFESSMYIYFGDQGTSAADGMAFVMQNDPSGPNKIVQGDGAQLGVWDSSSYGVWDKGIKNSFAVEFDTHDNANGGFDTDVSGDDHVAWNFPGDRSMYHDYTDVGDWFKKKRYMDHRNTQYPGELSTDKWIPFNIKWSSQSQTLTYQFNNMAPVAVSIDTQNVFKSTKVYWGFTGSTGAQIEMNRMVFETVPGLVNASLVETIVDDAGNSVEQTTVNSGQTLTYRVEGSYLSGKQEWKDVLANLQISGNVTYVPGSLKGKSTGNVEVPLPDSSWNGNQLQVNMGTLNATENLAYLTFKVKVNPVSALAQVSENSVYAGKNHIEASNFVNYSIAANTAPELTLDNSGTTQTNLLGNDYTLTGKWKDLDGTKGELHYLVNGKESLENADTVTADTWTAYSHTISASDLVLGKNTVEVYVIDSHGAESAHTQLTIQVKAAPELTVDDEGKTIKLEYGVPYSLKGTWSDKDSPTAEFYYEIDGQVVGPIKEQNPVLGADNPYTHEIDGKYLTIGLHKVTVYIIDPDKNKSTRKTLTIEVNGTLSFTNVASKVSFQTTEVPLKEKMVARNKDWDIRVKDTRGVGGNWHVDLTLDHSFSDGGTSANNLNEGLIYRKGTSNTDILPGVSETVFTNTTTNTSEVPVTWKDNEGILLLVNSADYAGVYTGTLNWTLVDGP</sequence>
<dbReference type="InterPro" id="IPR013320">
    <property type="entry name" value="ConA-like_dom_sf"/>
</dbReference>
<gene>
    <name evidence="1" type="ORF">UC3_02884</name>
</gene>
<dbReference type="SUPFAM" id="SSF49899">
    <property type="entry name" value="Concanavalin A-like lectins/glucanases"/>
    <property type="match status" value="1"/>
</dbReference>
<proteinExistence type="predicted"/>
<dbReference type="EMBL" id="AJAT01000017">
    <property type="protein sequence ID" value="EOL42532.1"/>
    <property type="molecule type" value="Genomic_DNA"/>
</dbReference>
<name>R3W4J3_9ENTE</name>
<evidence type="ECO:0000313" key="2">
    <source>
        <dbReference type="Proteomes" id="UP000013785"/>
    </source>
</evidence>